<evidence type="ECO:0000313" key="2">
    <source>
        <dbReference type="EMBL" id="BDE07997.1"/>
    </source>
</evidence>
<evidence type="ECO:0008006" key="4">
    <source>
        <dbReference type="Google" id="ProtNLM"/>
    </source>
</evidence>
<dbReference type="PROSITE" id="PS51257">
    <property type="entry name" value="PROKAR_LIPOPROTEIN"/>
    <property type="match status" value="1"/>
</dbReference>
<dbReference type="AlphaFoldDB" id="A0AAN1XZ02"/>
<protein>
    <recommendedName>
        <fullName evidence="4">Outer membrane lipoprotein-sorting protein</fullName>
    </recommendedName>
</protein>
<organism evidence="2 3">
    <name type="scientific">Vulcanimicrobium alpinum</name>
    <dbReference type="NCBI Taxonomy" id="3016050"/>
    <lineage>
        <taxon>Bacteria</taxon>
        <taxon>Bacillati</taxon>
        <taxon>Vulcanimicrobiota</taxon>
        <taxon>Vulcanimicrobiia</taxon>
        <taxon>Vulcanimicrobiales</taxon>
        <taxon>Vulcanimicrobiaceae</taxon>
        <taxon>Vulcanimicrobium</taxon>
    </lineage>
</organism>
<keyword evidence="3" id="KW-1185">Reference proteome</keyword>
<evidence type="ECO:0000256" key="1">
    <source>
        <dbReference type="SAM" id="SignalP"/>
    </source>
</evidence>
<keyword evidence="1" id="KW-0732">Signal</keyword>
<accession>A0AAN1XZ02</accession>
<dbReference type="EMBL" id="AP025523">
    <property type="protein sequence ID" value="BDE07997.1"/>
    <property type="molecule type" value="Genomic_DNA"/>
</dbReference>
<sequence>MPRRTLASIAIATAFACTAQTAAPVPRGDEILRLAKAAFRAHAHAPFVSYTVERTDRRRREYDMENSYTLRVWCRRSDRSALTRRQWNGSTVGPLENVTVAFDGRVDPGPPDADVFEPRLYARPAPSPEPSATDLPTIGVTSVTVEGDYRVERVARDGDAWHLWLIWKRDPERNRIDELWVDAETYELRRMKVRDHLYLGDTGASLPEEFDVRFAMRDGTPLIATIDGRTDDWEFETHYAFRDVTFAQSLPDWYFQPQRYGAHKGDAPV</sequence>
<proteinExistence type="predicted"/>
<name>A0AAN1XZ02_UNVUL</name>
<evidence type="ECO:0000313" key="3">
    <source>
        <dbReference type="Proteomes" id="UP001317532"/>
    </source>
</evidence>
<dbReference type="KEGG" id="vab:WPS_32730"/>
<dbReference type="Proteomes" id="UP001317532">
    <property type="component" value="Chromosome"/>
</dbReference>
<feature type="chain" id="PRO_5042956253" description="Outer membrane lipoprotein-sorting protein" evidence="1">
    <location>
        <begin position="23"/>
        <end position="269"/>
    </location>
</feature>
<gene>
    <name evidence="2" type="ORF">WPS_32730</name>
</gene>
<reference evidence="2 3" key="1">
    <citation type="journal article" date="2022" name="ISME Commun">
        <title>Vulcanimicrobium alpinus gen. nov. sp. nov., the first cultivated representative of the candidate phylum 'Eremiobacterota', is a metabolically versatile aerobic anoxygenic phototroph.</title>
        <authorList>
            <person name="Yabe S."/>
            <person name="Muto K."/>
            <person name="Abe K."/>
            <person name="Yokota A."/>
            <person name="Staudigel H."/>
            <person name="Tebo B.M."/>
        </authorList>
    </citation>
    <scope>NUCLEOTIDE SEQUENCE [LARGE SCALE GENOMIC DNA]</scope>
    <source>
        <strain evidence="2 3">WC8-2</strain>
    </source>
</reference>
<feature type="signal peptide" evidence="1">
    <location>
        <begin position="1"/>
        <end position="22"/>
    </location>
</feature>